<dbReference type="FunFam" id="3.30.200.20:FF:000370">
    <property type="entry name" value="Receptor-like protein kinase 4"/>
    <property type="match status" value="1"/>
</dbReference>
<dbReference type="SMART" id="SM00473">
    <property type="entry name" value="PAN_AP"/>
    <property type="match status" value="1"/>
</dbReference>
<feature type="binding site" evidence="20">
    <location>
        <position position="522"/>
    </location>
    <ligand>
        <name>ATP</name>
        <dbReference type="ChEBI" id="CHEBI:30616"/>
    </ligand>
</feature>
<comment type="caution">
    <text evidence="26">The sequence shown here is derived from an EMBL/GenBank/DDBJ whole genome shotgun (WGS) entry which is preliminary data.</text>
</comment>
<organism evidence="26 27">
    <name type="scientific">Dipteronia dyeriana</name>
    <dbReference type="NCBI Taxonomy" id="168575"/>
    <lineage>
        <taxon>Eukaryota</taxon>
        <taxon>Viridiplantae</taxon>
        <taxon>Streptophyta</taxon>
        <taxon>Embryophyta</taxon>
        <taxon>Tracheophyta</taxon>
        <taxon>Spermatophyta</taxon>
        <taxon>Magnoliopsida</taxon>
        <taxon>eudicotyledons</taxon>
        <taxon>Gunneridae</taxon>
        <taxon>Pentapetalae</taxon>
        <taxon>rosids</taxon>
        <taxon>malvids</taxon>
        <taxon>Sapindales</taxon>
        <taxon>Sapindaceae</taxon>
        <taxon>Hippocastanoideae</taxon>
        <taxon>Acereae</taxon>
        <taxon>Dipteronia</taxon>
    </lineage>
</organism>
<keyword evidence="4" id="KW-0597">Phosphoprotein</keyword>
<evidence type="ECO:0000256" key="5">
    <source>
        <dbReference type="ARBA" id="ARBA00022679"/>
    </source>
</evidence>
<evidence type="ECO:0000256" key="18">
    <source>
        <dbReference type="ARBA" id="ARBA00048679"/>
    </source>
</evidence>
<accession>A0AAD9UBE7</accession>
<dbReference type="InterPro" id="IPR008271">
    <property type="entry name" value="Ser/Thr_kinase_AS"/>
</dbReference>
<dbReference type="EC" id="2.7.11.1" evidence="19"/>
<keyword evidence="27" id="KW-1185">Reference proteome</keyword>
<evidence type="ECO:0000256" key="8">
    <source>
        <dbReference type="ARBA" id="ARBA00022734"/>
    </source>
</evidence>
<dbReference type="SUPFAM" id="SSF56112">
    <property type="entry name" value="Protein kinase-like (PK-like)"/>
    <property type="match status" value="1"/>
</dbReference>
<dbReference type="CDD" id="cd14066">
    <property type="entry name" value="STKc_IRAK"/>
    <property type="match status" value="1"/>
</dbReference>
<evidence type="ECO:0000256" key="20">
    <source>
        <dbReference type="PROSITE-ProRule" id="PRU10141"/>
    </source>
</evidence>
<dbReference type="CDD" id="cd01098">
    <property type="entry name" value="PAN_AP_plant"/>
    <property type="match status" value="1"/>
</dbReference>
<dbReference type="Pfam" id="PF00954">
    <property type="entry name" value="S_locus_glycop"/>
    <property type="match status" value="1"/>
</dbReference>
<dbReference type="GO" id="GO:0005886">
    <property type="term" value="C:plasma membrane"/>
    <property type="evidence" value="ECO:0007669"/>
    <property type="project" value="UniProtKB-SubCell"/>
</dbReference>
<dbReference type="PANTHER" id="PTHR47974:SF19">
    <property type="entry name" value="RECEPTOR-LIKE SERINE_THREONINE-PROTEIN KINASE"/>
    <property type="match status" value="1"/>
</dbReference>
<sequence length="800" mass="90311">MGIIRKKTRFAQCFLLVLFLFLNIQFSKESDTLSPGQSLSGNQTLTSAGGIFELGFFTPGNSQNYYIGIWYKTLPNQTVVWVANRKEPLSDHFSSELKLLEDGNLVLLNQSGAAVWSTNSTSTVHNSTTAKLLDNANFVISNAVGSSGVIWQSFDHPTNHWLPGGKLGYKNKTNEEMALVSWRSPENPAPSLFSLDVARNGTGHSHLLKWNGTHQYWNSGDWTGKIFTFVPELQLNFYVTNMTLISNENESYFTYTSAIPTAFTRFVVEATGQLRQYVWQENFREWRFFWTRPTQQCEVYAFCGPFSVCNQREEPLCVCMEGFEPKVEENWKLEDHTDGCVRKDPLQCDGIEKKDRFLVKRSMFLPDNPESLAVGSVEECESKCLSNCSCNAFAYDNGCSIWKGDLFNLQQLESGDETGRNFHIRIAESELIQTSVKHKSDKTVLIVCAAIAGFCIVCVLVTVILWRRRPTVLLEGVDGSLVPFKYQQLRSATKNFSEKLGEGAFGSVFKGTLPNSATIAVKELKNLQQGEKQFQAEVKTIGMIQHINLVQLRGFCVQASKRFLVYEYMPNGSLESILFRRSSRILDWQSRFKIATGTARGLAYLHEKCRDCIIHCDIKPENILLDAEYNPKVADFGLAKLFGREFSRVLTTMRGTRGYLAPEWISGEAVTPKADVFSYGMLLFEVISGRRNREKLENGFEDYFPLRVAKTVQNGEDVLALLDDRLEGNAVTEELNRACKVACWCIQDDEKDRPTMGQVVQILEGVTEVDIPPMPRFLQHLTENPAEAVPHQETSSTTES</sequence>
<keyword evidence="5 19" id="KW-0808">Transferase</keyword>
<evidence type="ECO:0000256" key="2">
    <source>
        <dbReference type="ARBA" id="ARBA00022475"/>
    </source>
</evidence>
<keyword evidence="11 19" id="KW-0067">ATP-binding</keyword>
<evidence type="ECO:0000259" key="24">
    <source>
        <dbReference type="PROSITE" id="PS50927"/>
    </source>
</evidence>
<evidence type="ECO:0000256" key="15">
    <source>
        <dbReference type="ARBA" id="ARBA00023170"/>
    </source>
</evidence>
<keyword evidence="10 19" id="KW-0418">Kinase</keyword>
<dbReference type="GO" id="GO:0004674">
    <property type="term" value="F:protein serine/threonine kinase activity"/>
    <property type="evidence" value="ECO:0007669"/>
    <property type="project" value="UniProtKB-KW"/>
</dbReference>
<dbReference type="Pfam" id="PF08276">
    <property type="entry name" value="PAN_2"/>
    <property type="match status" value="1"/>
</dbReference>
<name>A0AAD9UBE7_9ROSI</name>
<gene>
    <name evidence="26" type="ORF">Ddye_018630</name>
</gene>
<comment type="subcellular location">
    <subcellularLocation>
        <location evidence="1">Cell membrane</location>
        <topology evidence="1">Single-pass type I membrane protein</topology>
    </subcellularLocation>
</comment>
<dbReference type="AlphaFoldDB" id="A0AAD9UBE7"/>
<evidence type="ECO:0000256" key="4">
    <source>
        <dbReference type="ARBA" id="ARBA00022553"/>
    </source>
</evidence>
<evidence type="ECO:0000256" key="7">
    <source>
        <dbReference type="ARBA" id="ARBA00022729"/>
    </source>
</evidence>
<keyword evidence="8" id="KW-0430">Lectin</keyword>
<keyword evidence="9 19" id="KW-0547">Nucleotide-binding</keyword>
<comment type="similarity">
    <text evidence="19">Belongs to the protein kinase superfamily. Ser/Thr protein kinase family.</text>
</comment>
<evidence type="ECO:0000256" key="21">
    <source>
        <dbReference type="SAM" id="Phobius"/>
    </source>
</evidence>
<evidence type="ECO:0000256" key="19">
    <source>
        <dbReference type="PIRNR" id="PIRNR000641"/>
    </source>
</evidence>
<keyword evidence="15" id="KW-0675">Receptor</keyword>
<keyword evidence="7 22" id="KW-0732">Signal</keyword>
<comment type="catalytic activity">
    <reaction evidence="17 19">
        <text>L-threonyl-[protein] + ATP = O-phospho-L-threonyl-[protein] + ADP + H(+)</text>
        <dbReference type="Rhea" id="RHEA:46608"/>
        <dbReference type="Rhea" id="RHEA-COMP:11060"/>
        <dbReference type="Rhea" id="RHEA-COMP:11605"/>
        <dbReference type="ChEBI" id="CHEBI:15378"/>
        <dbReference type="ChEBI" id="CHEBI:30013"/>
        <dbReference type="ChEBI" id="CHEBI:30616"/>
        <dbReference type="ChEBI" id="CHEBI:61977"/>
        <dbReference type="ChEBI" id="CHEBI:456216"/>
        <dbReference type="EC" id="2.7.11.1"/>
    </reaction>
</comment>
<keyword evidence="14" id="KW-1015">Disulfide bond</keyword>
<evidence type="ECO:0000256" key="22">
    <source>
        <dbReference type="SAM" id="SignalP"/>
    </source>
</evidence>
<evidence type="ECO:0000256" key="3">
    <source>
        <dbReference type="ARBA" id="ARBA00022527"/>
    </source>
</evidence>
<evidence type="ECO:0000256" key="9">
    <source>
        <dbReference type="ARBA" id="ARBA00022741"/>
    </source>
</evidence>
<keyword evidence="3 19" id="KW-0723">Serine/threonine-protein kinase</keyword>
<dbReference type="InterPro" id="IPR000719">
    <property type="entry name" value="Prot_kinase_dom"/>
</dbReference>
<dbReference type="Pfam" id="PF00069">
    <property type="entry name" value="Pkinase"/>
    <property type="match status" value="1"/>
</dbReference>
<dbReference type="EMBL" id="JANJYI010000005">
    <property type="protein sequence ID" value="KAK2651141.1"/>
    <property type="molecule type" value="Genomic_DNA"/>
</dbReference>
<comment type="catalytic activity">
    <reaction evidence="18 19">
        <text>L-seryl-[protein] + ATP = O-phospho-L-seryl-[protein] + ADP + H(+)</text>
        <dbReference type="Rhea" id="RHEA:17989"/>
        <dbReference type="Rhea" id="RHEA-COMP:9863"/>
        <dbReference type="Rhea" id="RHEA-COMP:11604"/>
        <dbReference type="ChEBI" id="CHEBI:15378"/>
        <dbReference type="ChEBI" id="CHEBI:29999"/>
        <dbReference type="ChEBI" id="CHEBI:30616"/>
        <dbReference type="ChEBI" id="CHEBI:83421"/>
        <dbReference type="ChEBI" id="CHEBI:456216"/>
        <dbReference type="EC" id="2.7.11.1"/>
    </reaction>
</comment>
<dbReference type="SUPFAM" id="SSF57414">
    <property type="entry name" value="Hairpin loop containing domain-like"/>
    <property type="match status" value="1"/>
</dbReference>
<dbReference type="SUPFAM" id="SSF51110">
    <property type="entry name" value="alpha-D-mannose-specific plant lectins"/>
    <property type="match status" value="1"/>
</dbReference>
<dbReference type="GO" id="GO:0005524">
    <property type="term" value="F:ATP binding"/>
    <property type="evidence" value="ECO:0007669"/>
    <property type="project" value="UniProtKB-UniRule"/>
</dbReference>
<evidence type="ECO:0000256" key="6">
    <source>
        <dbReference type="ARBA" id="ARBA00022692"/>
    </source>
</evidence>
<dbReference type="Gene3D" id="2.90.10.10">
    <property type="entry name" value="Bulb-type lectin domain"/>
    <property type="match status" value="1"/>
</dbReference>
<dbReference type="InterPro" id="IPR001480">
    <property type="entry name" value="Bulb-type_lectin_dom"/>
</dbReference>
<feature type="domain" description="Protein kinase" evidence="23">
    <location>
        <begin position="494"/>
        <end position="777"/>
    </location>
</feature>
<keyword evidence="13 21" id="KW-0472">Membrane</keyword>
<evidence type="ECO:0000256" key="1">
    <source>
        <dbReference type="ARBA" id="ARBA00004251"/>
    </source>
</evidence>
<evidence type="ECO:0000313" key="27">
    <source>
        <dbReference type="Proteomes" id="UP001280121"/>
    </source>
</evidence>
<dbReference type="Proteomes" id="UP001280121">
    <property type="component" value="Unassembled WGS sequence"/>
</dbReference>
<dbReference type="SMART" id="SM00108">
    <property type="entry name" value="B_lectin"/>
    <property type="match status" value="1"/>
</dbReference>
<evidence type="ECO:0000259" key="25">
    <source>
        <dbReference type="PROSITE" id="PS50948"/>
    </source>
</evidence>
<dbReference type="CDD" id="cd00028">
    <property type="entry name" value="B_lectin"/>
    <property type="match status" value="1"/>
</dbReference>
<evidence type="ECO:0000259" key="23">
    <source>
        <dbReference type="PROSITE" id="PS50011"/>
    </source>
</evidence>
<feature type="transmembrane region" description="Helical" evidence="21">
    <location>
        <begin position="444"/>
        <end position="466"/>
    </location>
</feature>
<dbReference type="InterPro" id="IPR000858">
    <property type="entry name" value="S_locus_glycoprot_dom"/>
</dbReference>
<keyword evidence="6 21" id="KW-0812">Transmembrane</keyword>
<evidence type="ECO:0000256" key="13">
    <source>
        <dbReference type="ARBA" id="ARBA00023136"/>
    </source>
</evidence>
<dbReference type="InterPro" id="IPR024171">
    <property type="entry name" value="SRK-like_kinase"/>
</dbReference>
<evidence type="ECO:0000256" key="16">
    <source>
        <dbReference type="ARBA" id="ARBA00023180"/>
    </source>
</evidence>
<feature type="domain" description="Bulb-type lectin" evidence="24">
    <location>
        <begin position="30"/>
        <end position="153"/>
    </location>
</feature>
<dbReference type="FunFam" id="2.90.10.10:FF:000002">
    <property type="entry name" value="Serine/threonine-protein kinase"/>
    <property type="match status" value="1"/>
</dbReference>
<reference evidence="26" key="1">
    <citation type="journal article" date="2023" name="Plant J.">
        <title>Genome sequences and population genomics provide insights into the demographic history, inbreeding, and mutation load of two 'living fossil' tree species of Dipteronia.</title>
        <authorList>
            <person name="Feng Y."/>
            <person name="Comes H.P."/>
            <person name="Chen J."/>
            <person name="Zhu S."/>
            <person name="Lu R."/>
            <person name="Zhang X."/>
            <person name="Li P."/>
            <person name="Qiu J."/>
            <person name="Olsen K.M."/>
            <person name="Qiu Y."/>
        </authorList>
    </citation>
    <scope>NUCLEOTIDE SEQUENCE</scope>
    <source>
        <strain evidence="26">KIB01</strain>
    </source>
</reference>
<feature type="signal peptide" evidence="22">
    <location>
        <begin position="1"/>
        <end position="29"/>
    </location>
</feature>
<dbReference type="InterPro" id="IPR017441">
    <property type="entry name" value="Protein_kinase_ATP_BS"/>
</dbReference>
<dbReference type="PIRSF" id="PIRSF000641">
    <property type="entry name" value="SRK"/>
    <property type="match status" value="1"/>
</dbReference>
<evidence type="ECO:0000256" key="12">
    <source>
        <dbReference type="ARBA" id="ARBA00022989"/>
    </source>
</evidence>
<dbReference type="Pfam" id="PF01453">
    <property type="entry name" value="B_lectin"/>
    <property type="match status" value="1"/>
</dbReference>
<dbReference type="PROSITE" id="PS00107">
    <property type="entry name" value="PROTEIN_KINASE_ATP"/>
    <property type="match status" value="1"/>
</dbReference>
<dbReference type="InterPro" id="IPR011009">
    <property type="entry name" value="Kinase-like_dom_sf"/>
</dbReference>
<dbReference type="Gene3D" id="1.10.510.10">
    <property type="entry name" value="Transferase(Phosphotransferase) domain 1"/>
    <property type="match status" value="1"/>
</dbReference>
<proteinExistence type="inferred from homology"/>
<dbReference type="PROSITE" id="PS50927">
    <property type="entry name" value="BULB_LECTIN"/>
    <property type="match status" value="1"/>
</dbReference>
<dbReference type="PROSITE" id="PS50948">
    <property type="entry name" value="PAN"/>
    <property type="match status" value="1"/>
</dbReference>
<dbReference type="InterPro" id="IPR003609">
    <property type="entry name" value="Pan_app"/>
</dbReference>
<keyword evidence="12 21" id="KW-1133">Transmembrane helix</keyword>
<evidence type="ECO:0000256" key="11">
    <source>
        <dbReference type="ARBA" id="ARBA00022840"/>
    </source>
</evidence>
<dbReference type="GO" id="GO:0048544">
    <property type="term" value="P:recognition of pollen"/>
    <property type="evidence" value="ECO:0007669"/>
    <property type="project" value="InterPro"/>
</dbReference>
<dbReference type="GO" id="GO:0030246">
    <property type="term" value="F:carbohydrate binding"/>
    <property type="evidence" value="ECO:0007669"/>
    <property type="project" value="UniProtKB-KW"/>
</dbReference>
<dbReference type="InterPro" id="IPR036426">
    <property type="entry name" value="Bulb-type_lectin_dom_sf"/>
</dbReference>
<protein>
    <recommendedName>
        <fullName evidence="19">Receptor-like serine/threonine-protein kinase</fullName>
        <ecNumber evidence="19">2.7.11.1</ecNumber>
    </recommendedName>
</protein>
<dbReference type="FunFam" id="1.10.510.10:FF:000227">
    <property type="entry name" value="Serine/threonine-protein kinase"/>
    <property type="match status" value="1"/>
</dbReference>
<keyword evidence="16" id="KW-0325">Glycoprotein</keyword>
<dbReference type="PROSITE" id="PS50011">
    <property type="entry name" value="PROTEIN_KINASE_DOM"/>
    <property type="match status" value="1"/>
</dbReference>
<dbReference type="SMART" id="SM00220">
    <property type="entry name" value="S_TKc"/>
    <property type="match status" value="1"/>
</dbReference>
<evidence type="ECO:0000256" key="17">
    <source>
        <dbReference type="ARBA" id="ARBA00047899"/>
    </source>
</evidence>
<evidence type="ECO:0000313" key="26">
    <source>
        <dbReference type="EMBL" id="KAK2651141.1"/>
    </source>
</evidence>
<dbReference type="PANTHER" id="PTHR47974">
    <property type="entry name" value="OS07G0415500 PROTEIN"/>
    <property type="match status" value="1"/>
</dbReference>
<dbReference type="Gene3D" id="3.30.200.20">
    <property type="entry name" value="Phosphorylase Kinase, domain 1"/>
    <property type="match status" value="1"/>
</dbReference>
<feature type="domain" description="Apple" evidence="25">
    <location>
        <begin position="348"/>
        <end position="427"/>
    </location>
</feature>
<dbReference type="PROSITE" id="PS00108">
    <property type="entry name" value="PROTEIN_KINASE_ST"/>
    <property type="match status" value="1"/>
</dbReference>
<evidence type="ECO:0000256" key="14">
    <source>
        <dbReference type="ARBA" id="ARBA00023157"/>
    </source>
</evidence>
<feature type="chain" id="PRO_5042197391" description="Receptor-like serine/threonine-protein kinase" evidence="22">
    <location>
        <begin position="30"/>
        <end position="800"/>
    </location>
</feature>
<keyword evidence="2" id="KW-1003">Cell membrane</keyword>
<evidence type="ECO:0000256" key="10">
    <source>
        <dbReference type="ARBA" id="ARBA00022777"/>
    </source>
</evidence>